<dbReference type="EMBL" id="JACXYU010000002">
    <property type="protein sequence ID" value="MBD3931379.1"/>
    <property type="molecule type" value="Genomic_DNA"/>
</dbReference>
<dbReference type="SUPFAM" id="SSF81606">
    <property type="entry name" value="PP2C-like"/>
    <property type="match status" value="1"/>
</dbReference>
<keyword evidence="5" id="KW-0547">Nucleotide-binding</keyword>
<dbReference type="Gene3D" id="3.60.40.10">
    <property type="entry name" value="PPM-type phosphatase domain"/>
    <property type="match status" value="1"/>
</dbReference>
<reference evidence="18" key="1">
    <citation type="submission" date="2020-09" db="EMBL/GenBank/DDBJ databases">
        <title>Secondary metabolite and genome analysis of marine Streptomyces chumphonensis KK1-2T.</title>
        <authorList>
            <person name="Phongsopitanun W."/>
            <person name="Kanchanasin P."/>
            <person name="Pittayakhajonwut P."/>
            <person name="Suwanborirux K."/>
            <person name="Tanasupawat S."/>
        </authorList>
    </citation>
    <scope>NUCLEOTIDE SEQUENCE</scope>
    <source>
        <strain evidence="18">KK1-2</strain>
    </source>
</reference>
<evidence type="ECO:0000256" key="5">
    <source>
        <dbReference type="ARBA" id="ARBA00022741"/>
    </source>
</evidence>
<evidence type="ECO:0000256" key="9">
    <source>
        <dbReference type="ARBA" id="ARBA00022842"/>
    </source>
</evidence>
<dbReference type="InterPro" id="IPR001610">
    <property type="entry name" value="PAC"/>
</dbReference>
<evidence type="ECO:0000259" key="17">
    <source>
        <dbReference type="PROSITE" id="PS50113"/>
    </source>
</evidence>
<evidence type="ECO:0000256" key="12">
    <source>
        <dbReference type="ARBA" id="ARBA00047761"/>
    </source>
</evidence>
<feature type="region of interest" description="Disordered" evidence="16">
    <location>
        <begin position="134"/>
        <end position="153"/>
    </location>
</feature>
<dbReference type="InterPro" id="IPR001932">
    <property type="entry name" value="PPM-type_phosphatase-like_dom"/>
</dbReference>
<dbReference type="GO" id="GO:0016301">
    <property type="term" value="F:kinase activity"/>
    <property type="evidence" value="ECO:0007669"/>
    <property type="project" value="UniProtKB-KW"/>
</dbReference>
<dbReference type="PROSITE" id="PS50113">
    <property type="entry name" value="PAC"/>
    <property type="match status" value="1"/>
</dbReference>
<dbReference type="CDD" id="cd00130">
    <property type="entry name" value="PAS"/>
    <property type="match status" value="1"/>
</dbReference>
<dbReference type="Pfam" id="PF13581">
    <property type="entry name" value="HATPase_c_2"/>
    <property type="match status" value="1"/>
</dbReference>
<evidence type="ECO:0000256" key="4">
    <source>
        <dbReference type="ARBA" id="ARBA00022723"/>
    </source>
</evidence>
<dbReference type="Pfam" id="PF07228">
    <property type="entry name" value="SpoIIE"/>
    <property type="match status" value="1"/>
</dbReference>
<evidence type="ECO:0000256" key="3">
    <source>
        <dbReference type="ARBA" id="ARBA00022679"/>
    </source>
</evidence>
<evidence type="ECO:0000256" key="11">
    <source>
        <dbReference type="ARBA" id="ARBA00023211"/>
    </source>
</evidence>
<evidence type="ECO:0000256" key="14">
    <source>
        <dbReference type="ARBA" id="ARBA00075117"/>
    </source>
</evidence>
<dbReference type="InterPro" id="IPR013655">
    <property type="entry name" value="PAS_fold_3"/>
</dbReference>
<evidence type="ECO:0000256" key="1">
    <source>
        <dbReference type="ARBA" id="ARBA00013081"/>
    </source>
</evidence>
<comment type="function">
    <text evidence="13">Primarily acts as an independent SigF regulator that is sensitive to the osmosensory signal, mediating the cross talk of PknD with the SigF regulon. Possesses both phosphatase and kinase activities. The kinase domain functions as a classic anti-sigma factor-like kinase to phosphorylate the anti-anti-sigma factor domain at the canonical regulatory site, and the phosphatase domain antagonizes this activity.</text>
</comment>
<sequence length="692" mass="75047">MNTQRTVPGATGPGGWPADPRTTLALNRMGTFDLDLDRDVMHLDEGALAVFDLRRDEYDGRPAGLGGRVPPSESARMDALVSRAIEDGRPRYGLYFRVRCRDGTLRWTHTLGHILRDPAGRAHRLVGVVRDATDELSGEAGPGAPGTERHRESGVVEETTAALAHARSVRDVIDVLESARGMGRLGAVSLLMGLVEGNHIRQIAEGRTASLVPELEYTRIDADFPMSEVVRTMTPRFFVSRQEFAARYPRLWPHIAPLHATAAAYLPLIAQGRAIGAVGLLFRDKHTFPPHEETLLTALTSTIAQSLQRAMLYEQEMELAESLQRFMLPHTIPAVPGLRTEVSYRPARRGRDIGGDWYDVIPLPGGRVAAVIGDVQGHDTHAAAVMGQLRIVLRAYAAEGHTASTVLARASAFLHDLDTDRFATCLYAEADPSTGWLRLVRAGHLDPLLRGSDGRCRVLPVAGALPLGLPHLGAPDFPVTSVELAVGETLVMFTDGLVERPDADLDDGVRALVDAVGRGPDDLRKLADWLCELPNARAGVDDLALVLLRRDASPVPQLGRRLHHHVAPGDLRAVAGVRQMARAAVRSWNADACADALELVTHELTVNALRHTGGGAVVTFRLLDGADRRVRVEVEDTSTEAPELGRDEDIGLTGRGMLLVDRLADVWGVEPRGTGKSVWCEFVAPTRYGAPA</sequence>
<dbReference type="PANTHER" id="PTHR43156:SF2">
    <property type="entry name" value="STAGE II SPORULATION PROTEIN E"/>
    <property type="match status" value="1"/>
</dbReference>
<comment type="caution">
    <text evidence="18">The sequence shown here is derived from an EMBL/GenBank/DDBJ whole genome shotgun (WGS) entry which is preliminary data.</text>
</comment>
<dbReference type="Gene3D" id="3.30.450.40">
    <property type="match status" value="1"/>
</dbReference>
<evidence type="ECO:0000256" key="2">
    <source>
        <dbReference type="ARBA" id="ARBA00022553"/>
    </source>
</evidence>
<evidence type="ECO:0000256" key="8">
    <source>
        <dbReference type="ARBA" id="ARBA00022840"/>
    </source>
</evidence>
<dbReference type="NCBIfam" id="TIGR00229">
    <property type="entry name" value="sensory_box"/>
    <property type="match status" value="1"/>
</dbReference>
<proteinExistence type="predicted"/>
<dbReference type="GO" id="GO:0004722">
    <property type="term" value="F:protein serine/threonine phosphatase activity"/>
    <property type="evidence" value="ECO:0007669"/>
    <property type="project" value="UniProtKB-EC"/>
</dbReference>
<evidence type="ECO:0000256" key="13">
    <source>
        <dbReference type="ARBA" id="ARBA00056274"/>
    </source>
</evidence>
<dbReference type="Pfam" id="PF08447">
    <property type="entry name" value="PAS_3"/>
    <property type="match status" value="1"/>
</dbReference>
<dbReference type="InterPro" id="IPR036890">
    <property type="entry name" value="HATPase_C_sf"/>
</dbReference>
<keyword evidence="19" id="KW-1185">Reference proteome</keyword>
<dbReference type="Gene3D" id="3.30.565.10">
    <property type="entry name" value="Histidine kinase-like ATPase, C-terminal domain"/>
    <property type="match status" value="1"/>
</dbReference>
<dbReference type="SMART" id="SM00065">
    <property type="entry name" value="GAF"/>
    <property type="match status" value="1"/>
</dbReference>
<dbReference type="AlphaFoldDB" id="A0A927IC95"/>
<dbReference type="GO" id="GO:0005524">
    <property type="term" value="F:ATP binding"/>
    <property type="evidence" value="ECO:0007669"/>
    <property type="project" value="UniProtKB-KW"/>
</dbReference>
<evidence type="ECO:0000256" key="6">
    <source>
        <dbReference type="ARBA" id="ARBA00022777"/>
    </source>
</evidence>
<keyword evidence="8" id="KW-0067">ATP-binding</keyword>
<evidence type="ECO:0000313" key="18">
    <source>
        <dbReference type="EMBL" id="MBD3931379.1"/>
    </source>
</evidence>
<evidence type="ECO:0000256" key="7">
    <source>
        <dbReference type="ARBA" id="ARBA00022801"/>
    </source>
</evidence>
<comment type="catalytic activity">
    <reaction evidence="12">
        <text>O-phospho-L-seryl-[protein] + H2O = L-seryl-[protein] + phosphate</text>
        <dbReference type="Rhea" id="RHEA:20629"/>
        <dbReference type="Rhea" id="RHEA-COMP:9863"/>
        <dbReference type="Rhea" id="RHEA-COMP:11604"/>
        <dbReference type="ChEBI" id="CHEBI:15377"/>
        <dbReference type="ChEBI" id="CHEBI:29999"/>
        <dbReference type="ChEBI" id="CHEBI:43474"/>
        <dbReference type="ChEBI" id="CHEBI:83421"/>
        <dbReference type="EC" id="3.1.3.16"/>
    </reaction>
</comment>
<dbReference type="Pfam" id="PF13185">
    <property type="entry name" value="GAF_2"/>
    <property type="match status" value="1"/>
</dbReference>
<keyword evidence="4" id="KW-0479">Metal-binding</keyword>
<dbReference type="SUPFAM" id="SSF55781">
    <property type="entry name" value="GAF domain-like"/>
    <property type="match status" value="1"/>
</dbReference>
<dbReference type="InterPro" id="IPR036457">
    <property type="entry name" value="PPM-type-like_dom_sf"/>
</dbReference>
<keyword evidence="9" id="KW-0460">Magnesium</keyword>
<dbReference type="SUPFAM" id="SSF55874">
    <property type="entry name" value="ATPase domain of HSP90 chaperone/DNA topoisomerase II/histidine kinase"/>
    <property type="match status" value="1"/>
</dbReference>
<dbReference type="CDD" id="cd16936">
    <property type="entry name" value="HATPase_RsbW-like"/>
    <property type="match status" value="1"/>
</dbReference>
<dbReference type="FunFam" id="3.60.40.10:FF:000005">
    <property type="entry name" value="Serine/threonine protein phosphatase"/>
    <property type="match status" value="1"/>
</dbReference>
<dbReference type="InterPro" id="IPR052016">
    <property type="entry name" value="Bact_Sigma-Reg"/>
</dbReference>
<evidence type="ECO:0000256" key="15">
    <source>
        <dbReference type="ARBA" id="ARBA00081350"/>
    </source>
</evidence>
<evidence type="ECO:0000256" key="16">
    <source>
        <dbReference type="SAM" id="MobiDB-lite"/>
    </source>
</evidence>
<evidence type="ECO:0000256" key="10">
    <source>
        <dbReference type="ARBA" id="ARBA00022912"/>
    </source>
</evidence>
<dbReference type="InterPro" id="IPR035965">
    <property type="entry name" value="PAS-like_dom_sf"/>
</dbReference>
<dbReference type="Proteomes" id="UP000632289">
    <property type="component" value="Unassembled WGS sequence"/>
</dbReference>
<dbReference type="Gene3D" id="3.30.450.20">
    <property type="entry name" value="PAS domain"/>
    <property type="match status" value="1"/>
</dbReference>
<keyword evidence="7" id="KW-0378">Hydrolase</keyword>
<keyword evidence="2" id="KW-0597">Phosphoprotein</keyword>
<dbReference type="GO" id="GO:0046872">
    <property type="term" value="F:metal ion binding"/>
    <property type="evidence" value="ECO:0007669"/>
    <property type="project" value="UniProtKB-KW"/>
</dbReference>
<dbReference type="InterPro" id="IPR000700">
    <property type="entry name" value="PAS-assoc_C"/>
</dbReference>
<keyword evidence="3" id="KW-0808">Transferase</keyword>
<name>A0A927IC95_9ACTN</name>
<protein>
    <recommendedName>
        <fullName evidence="1">protein-serine/threonine phosphatase</fullName>
        <ecNumber evidence="1">3.1.3.16</ecNumber>
    </recommendedName>
    <alternativeName>
        <fullName evidence="15">Protein-serine/threonine phosphatase</fullName>
    </alternativeName>
    <alternativeName>
        <fullName evidence="14">Serine/threonine-protein kinase</fullName>
    </alternativeName>
</protein>
<organism evidence="18 19">
    <name type="scientific">Streptomyces chumphonensis</name>
    <dbReference type="NCBI Taxonomy" id="1214925"/>
    <lineage>
        <taxon>Bacteria</taxon>
        <taxon>Bacillati</taxon>
        <taxon>Actinomycetota</taxon>
        <taxon>Actinomycetes</taxon>
        <taxon>Kitasatosporales</taxon>
        <taxon>Streptomycetaceae</taxon>
        <taxon>Streptomyces</taxon>
    </lineage>
</organism>
<keyword evidence="10" id="KW-0904">Protein phosphatase</keyword>
<dbReference type="RefSeq" id="WP_191208659.1">
    <property type="nucleotide sequence ID" value="NZ_BAABKL010000016.1"/>
</dbReference>
<dbReference type="SUPFAM" id="SSF55785">
    <property type="entry name" value="PYP-like sensor domain (PAS domain)"/>
    <property type="match status" value="1"/>
</dbReference>
<dbReference type="InterPro" id="IPR003018">
    <property type="entry name" value="GAF"/>
</dbReference>
<keyword evidence="6" id="KW-0418">Kinase</keyword>
<dbReference type="InterPro" id="IPR000014">
    <property type="entry name" value="PAS"/>
</dbReference>
<evidence type="ECO:0000313" key="19">
    <source>
        <dbReference type="Proteomes" id="UP000632289"/>
    </source>
</evidence>
<dbReference type="InterPro" id="IPR003594">
    <property type="entry name" value="HATPase_dom"/>
</dbReference>
<dbReference type="SMART" id="SM00331">
    <property type="entry name" value="PP2C_SIG"/>
    <property type="match status" value="1"/>
</dbReference>
<feature type="domain" description="PAC" evidence="17">
    <location>
        <begin position="92"/>
        <end position="144"/>
    </location>
</feature>
<dbReference type="InterPro" id="IPR029016">
    <property type="entry name" value="GAF-like_dom_sf"/>
</dbReference>
<gene>
    <name evidence="18" type="ORF">IF129_07355</name>
</gene>
<dbReference type="SMART" id="SM00086">
    <property type="entry name" value="PAC"/>
    <property type="match status" value="1"/>
</dbReference>
<dbReference type="EC" id="3.1.3.16" evidence="1"/>
<dbReference type="PANTHER" id="PTHR43156">
    <property type="entry name" value="STAGE II SPORULATION PROTEIN E-RELATED"/>
    <property type="match status" value="1"/>
</dbReference>
<accession>A0A927IC95</accession>
<keyword evidence="11" id="KW-0464">Manganese</keyword>